<dbReference type="Gene3D" id="2.10.25.10">
    <property type="entry name" value="Laminin"/>
    <property type="match status" value="1"/>
</dbReference>
<evidence type="ECO:0000256" key="1">
    <source>
        <dbReference type="ARBA" id="ARBA00022536"/>
    </source>
</evidence>
<keyword evidence="3" id="KW-0677">Repeat</keyword>
<keyword evidence="1 5" id="KW-0245">EGF-like domain</keyword>
<evidence type="ECO:0000256" key="3">
    <source>
        <dbReference type="ARBA" id="ARBA00022737"/>
    </source>
</evidence>
<gene>
    <name evidence="7" type="ORF">M9458_001534</name>
</gene>
<proteinExistence type="predicted"/>
<dbReference type="Pfam" id="PF12947">
    <property type="entry name" value="EGF_3"/>
    <property type="match status" value="1"/>
</dbReference>
<dbReference type="FunFam" id="2.10.25.10:FF:000038">
    <property type="entry name" value="Fibrillin 2"/>
    <property type="match status" value="1"/>
</dbReference>
<dbReference type="InterPro" id="IPR024731">
    <property type="entry name" value="NELL2-like_EGF"/>
</dbReference>
<dbReference type="InterPro" id="IPR000742">
    <property type="entry name" value="EGF"/>
</dbReference>
<feature type="non-terminal residue" evidence="7">
    <location>
        <position position="1"/>
    </location>
</feature>
<evidence type="ECO:0000313" key="8">
    <source>
        <dbReference type="Proteomes" id="UP001529510"/>
    </source>
</evidence>
<reference evidence="7 8" key="1">
    <citation type="submission" date="2024-05" db="EMBL/GenBank/DDBJ databases">
        <title>Genome sequencing and assembly of Indian major carp, Cirrhinus mrigala (Hamilton, 1822).</title>
        <authorList>
            <person name="Mohindra V."/>
            <person name="Chowdhury L.M."/>
            <person name="Lal K."/>
            <person name="Jena J.K."/>
        </authorList>
    </citation>
    <scope>NUCLEOTIDE SEQUENCE [LARGE SCALE GENOMIC DNA]</scope>
    <source>
        <strain evidence="7">CM1030</strain>
        <tissue evidence="7">Blood</tissue>
    </source>
</reference>
<dbReference type="PROSITE" id="PS50026">
    <property type="entry name" value="EGF_3"/>
    <property type="match status" value="1"/>
</dbReference>
<comment type="caution">
    <text evidence="5">Lacks conserved residue(s) required for the propagation of feature annotation.</text>
</comment>
<keyword evidence="2" id="KW-0732">Signal</keyword>
<organism evidence="7 8">
    <name type="scientific">Cirrhinus mrigala</name>
    <name type="common">Mrigala</name>
    <dbReference type="NCBI Taxonomy" id="683832"/>
    <lineage>
        <taxon>Eukaryota</taxon>
        <taxon>Metazoa</taxon>
        <taxon>Chordata</taxon>
        <taxon>Craniata</taxon>
        <taxon>Vertebrata</taxon>
        <taxon>Euteleostomi</taxon>
        <taxon>Actinopterygii</taxon>
        <taxon>Neopterygii</taxon>
        <taxon>Teleostei</taxon>
        <taxon>Ostariophysi</taxon>
        <taxon>Cypriniformes</taxon>
        <taxon>Cyprinidae</taxon>
        <taxon>Labeoninae</taxon>
        <taxon>Labeonini</taxon>
        <taxon>Cirrhinus</taxon>
    </lineage>
</organism>
<comment type="caution">
    <text evidence="7">The sequence shown here is derived from an EMBL/GenBank/DDBJ whole genome shotgun (WGS) entry which is preliminary data.</text>
</comment>
<evidence type="ECO:0000256" key="4">
    <source>
        <dbReference type="ARBA" id="ARBA00023157"/>
    </source>
</evidence>
<evidence type="ECO:0000256" key="5">
    <source>
        <dbReference type="PROSITE-ProRule" id="PRU00076"/>
    </source>
</evidence>
<dbReference type="CDD" id="cd00054">
    <property type="entry name" value="EGF_CA"/>
    <property type="match status" value="1"/>
</dbReference>
<evidence type="ECO:0000259" key="6">
    <source>
        <dbReference type="PROSITE" id="PS50026"/>
    </source>
</evidence>
<feature type="domain" description="EGF-like" evidence="6">
    <location>
        <begin position="1"/>
        <end position="31"/>
    </location>
</feature>
<keyword evidence="8" id="KW-1185">Reference proteome</keyword>
<evidence type="ECO:0000313" key="7">
    <source>
        <dbReference type="EMBL" id="KAL0203516.1"/>
    </source>
</evidence>
<dbReference type="SUPFAM" id="SSF57196">
    <property type="entry name" value="EGF/Laminin"/>
    <property type="match status" value="1"/>
</dbReference>
<keyword evidence="4" id="KW-1015">Disulfide bond</keyword>
<dbReference type="GO" id="GO:0030855">
    <property type="term" value="P:epithelial cell differentiation"/>
    <property type="evidence" value="ECO:0007669"/>
    <property type="project" value="UniProtKB-ARBA"/>
</dbReference>
<dbReference type="Proteomes" id="UP001529510">
    <property type="component" value="Unassembled WGS sequence"/>
</dbReference>
<feature type="non-terminal residue" evidence="7">
    <location>
        <position position="56"/>
    </location>
</feature>
<evidence type="ECO:0000256" key="2">
    <source>
        <dbReference type="ARBA" id="ARBA00022729"/>
    </source>
</evidence>
<dbReference type="EMBL" id="JAMKFB020000001">
    <property type="protein sequence ID" value="KAL0203516.1"/>
    <property type="molecule type" value="Genomic_DNA"/>
</dbReference>
<protein>
    <recommendedName>
        <fullName evidence="6">EGF-like domain-containing protein</fullName>
    </recommendedName>
</protein>
<sequence>NHRCSHQASCVNTEGSYTCECEKGYTGDGFRCWKKSNRLPWAAMYFQYKHSKQIRP</sequence>
<dbReference type="InterPro" id="IPR000152">
    <property type="entry name" value="EGF-type_Asp/Asn_hydroxyl_site"/>
</dbReference>
<accession>A0ABD0RYJ1</accession>
<dbReference type="AlphaFoldDB" id="A0ABD0RYJ1"/>
<name>A0ABD0RYJ1_CIRMR</name>
<dbReference type="PROSITE" id="PS00010">
    <property type="entry name" value="ASX_HYDROXYL"/>
    <property type="match status" value="1"/>
</dbReference>